<dbReference type="PANTHER" id="PTHR13586:SF23">
    <property type="entry name" value="DECAPPING 5-LIKE PROTEIN-RELATED"/>
    <property type="match status" value="1"/>
</dbReference>
<dbReference type="GeneID" id="104724885"/>
<dbReference type="InterPro" id="IPR025761">
    <property type="entry name" value="FFD_box"/>
</dbReference>
<evidence type="ECO:0000259" key="3">
    <source>
        <dbReference type="PROSITE" id="PS51512"/>
    </source>
</evidence>
<dbReference type="Pfam" id="PF12701">
    <property type="entry name" value="LSM14"/>
    <property type="match status" value="1"/>
</dbReference>
<protein>
    <submittedName>
        <fullName evidence="7">Decapping 5-like protein isoform X1</fullName>
    </submittedName>
</protein>
<name>A0ABM0UIS4_CAMSA</name>
<feature type="region of interest" description="Disordered" evidence="2">
    <location>
        <begin position="253"/>
        <end position="299"/>
    </location>
</feature>
<reference evidence="6" key="1">
    <citation type="journal article" date="2014" name="Nat. Commun.">
        <title>The emerging biofuel crop Camelina sativa retains a highly undifferentiated hexaploid genome structure.</title>
        <authorList>
            <person name="Kagale S."/>
            <person name="Koh C."/>
            <person name="Nixon J."/>
            <person name="Bollina V."/>
            <person name="Clarke W.E."/>
            <person name="Tuteja R."/>
            <person name="Spillane C."/>
            <person name="Robinson S.J."/>
            <person name="Links M.G."/>
            <person name="Clarke C."/>
            <person name="Higgins E.E."/>
            <person name="Huebert T."/>
            <person name="Sharpe A.G."/>
            <person name="Parkin I.A."/>
        </authorList>
    </citation>
    <scope>NUCLEOTIDE SEQUENCE [LARGE SCALE GENOMIC DNA]</scope>
    <source>
        <strain evidence="6">cv. DH55</strain>
    </source>
</reference>
<dbReference type="PROSITE" id="PS51513">
    <property type="entry name" value="FFD"/>
    <property type="match status" value="1"/>
</dbReference>
<dbReference type="SMART" id="SM01271">
    <property type="entry name" value="LSM14"/>
    <property type="match status" value="1"/>
</dbReference>
<dbReference type="SUPFAM" id="SSF50182">
    <property type="entry name" value="Sm-like ribonucleoproteins"/>
    <property type="match status" value="1"/>
</dbReference>
<dbReference type="RefSeq" id="XP_010441749.1">
    <property type="nucleotide sequence ID" value="XM_010443447.2"/>
</dbReference>
<feature type="region of interest" description="Disordered" evidence="2">
    <location>
        <begin position="103"/>
        <end position="134"/>
    </location>
</feature>
<feature type="short sequence motif" description="FFD box" evidence="1">
    <location>
        <begin position="465"/>
        <end position="480"/>
    </location>
</feature>
<feature type="compositionally biased region" description="Low complexity" evidence="2">
    <location>
        <begin position="125"/>
        <end position="134"/>
    </location>
</feature>
<feature type="compositionally biased region" description="Low complexity" evidence="2">
    <location>
        <begin position="1"/>
        <end position="17"/>
    </location>
</feature>
<organism evidence="6 7">
    <name type="scientific">Camelina sativa</name>
    <name type="common">False flax</name>
    <name type="synonym">Myagrum sativum</name>
    <dbReference type="NCBI Taxonomy" id="90675"/>
    <lineage>
        <taxon>Eukaryota</taxon>
        <taxon>Viridiplantae</taxon>
        <taxon>Streptophyta</taxon>
        <taxon>Embryophyta</taxon>
        <taxon>Tracheophyta</taxon>
        <taxon>Spermatophyta</taxon>
        <taxon>Magnoliopsida</taxon>
        <taxon>eudicotyledons</taxon>
        <taxon>Gunneridae</taxon>
        <taxon>Pentapetalae</taxon>
        <taxon>rosids</taxon>
        <taxon>malvids</taxon>
        <taxon>Brassicales</taxon>
        <taxon>Brassicaceae</taxon>
        <taxon>Camelineae</taxon>
        <taxon>Camelina</taxon>
    </lineage>
</organism>
<dbReference type="SMART" id="SM01199">
    <property type="entry name" value="FDF"/>
    <property type="match status" value="1"/>
</dbReference>
<dbReference type="CDD" id="cd01736">
    <property type="entry name" value="LSm14_N"/>
    <property type="match status" value="1"/>
</dbReference>
<evidence type="ECO:0000256" key="2">
    <source>
        <dbReference type="SAM" id="MobiDB-lite"/>
    </source>
</evidence>
<evidence type="ECO:0000259" key="4">
    <source>
        <dbReference type="PROSITE" id="PS51513"/>
    </source>
</evidence>
<dbReference type="Pfam" id="PF09532">
    <property type="entry name" value="FDF"/>
    <property type="match status" value="1"/>
</dbReference>
<dbReference type="InterPro" id="IPR025609">
    <property type="entry name" value="Lsm14-like_N"/>
</dbReference>
<evidence type="ECO:0000256" key="1">
    <source>
        <dbReference type="PROSITE-ProRule" id="PRU00846"/>
    </source>
</evidence>
<reference evidence="7" key="2">
    <citation type="submission" date="2025-08" db="UniProtKB">
        <authorList>
            <consortium name="RefSeq"/>
        </authorList>
    </citation>
    <scope>IDENTIFICATION</scope>
    <source>
        <tissue evidence="7">Leaf</tissue>
    </source>
</reference>
<dbReference type="Proteomes" id="UP000694864">
    <property type="component" value="Chromosome 11"/>
</dbReference>
<dbReference type="InterPro" id="IPR047575">
    <property type="entry name" value="Sm"/>
</dbReference>
<feature type="compositionally biased region" description="Polar residues" evidence="2">
    <location>
        <begin position="104"/>
        <end position="124"/>
    </location>
</feature>
<feature type="domain" description="DFDF" evidence="3">
    <location>
        <begin position="410"/>
        <end position="446"/>
    </location>
</feature>
<dbReference type="PROSITE" id="PS51512">
    <property type="entry name" value="DFDF"/>
    <property type="match status" value="1"/>
</dbReference>
<dbReference type="InterPro" id="IPR019050">
    <property type="entry name" value="FDF_dom"/>
</dbReference>
<sequence length="573" mass="62023">MASESSQSSSPSSSQSPPSVPSPSPGNNVGDAFVGSFISLISKYEIRYEGILYHLNVKDSTLGLKNVRSFGTEGRKKDGPQIPPCDRVYDYILFRGSDIKDLQVNPSPAAQSRPEIQSEQGINQSSHASSAMSSPLSGYDSGYGLGSGTQWFNTPALSSKPVPATQHSSVPLSFQLPPSANAGSLTESPVSLIGSTQSNAGSSMPMPSFVQGNKLGATGVPVSSPSTMPNNPQIIDYFASPIMRLVNDTTQVVTRSPDDASNRSYPSNPSPLGQAQFHTPPGLASAPSNLSPPSEALLSAPNIQNSYPIVPQAVGKDFYDSRSDHPKRSIPYELPTVASYSAPGIPGPLSNSPESFFGMDPSLQSRQQMVTRGQEMFPAINPVSFNVPSQSPATRNHAPLLPLPVSAQSRIPSSSIEFTEEFDFEAMNEKFKKSELWGYLGQNNRRNQNDNGEEIAIEPNSEGKPSYNKDDFFDTISCNQLDRVARNGQQHNQFPEHMRQEPGAFGNHFQRPPPLQPGQGAYLAAQSNYRGGYHNNNNNYRGGYHNNNNNNYYSNSGYGYYYGGRGRGGNTHY</sequence>
<dbReference type="Gene3D" id="2.30.30.100">
    <property type="match status" value="1"/>
</dbReference>
<accession>A0ABM0UIS4</accession>
<feature type="region of interest" description="Disordered" evidence="2">
    <location>
        <begin position="1"/>
        <end position="27"/>
    </location>
</feature>
<keyword evidence="6" id="KW-1185">Reference proteome</keyword>
<feature type="compositionally biased region" description="Polar residues" evidence="2">
    <location>
        <begin position="262"/>
        <end position="277"/>
    </location>
</feature>
<evidence type="ECO:0000313" key="6">
    <source>
        <dbReference type="Proteomes" id="UP000694864"/>
    </source>
</evidence>
<feature type="compositionally biased region" description="Low complexity" evidence="2">
    <location>
        <begin position="280"/>
        <end position="299"/>
    </location>
</feature>
<dbReference type="InterPro" id="IPR025762">
    <property type="entry name" value="DFDF"/>
</dbReference>
<feature type="domain" description="FFD box profile" evidence="4">
    <location>
        <begin position="465"/>
        <end position="480"/>
    </location>
</feature>
<dbReference type="PANTHER" id="PTHR13586">
    <property type="entry name" value="SCD6 PROTEIN-RELATED"/>
    <property type="match status" value="1"/>
</dbReference>
<dbReference type="PROSITE" id="PS52002">
    <property type="entry name" value="SM"/>
    <property type="match status" value="1"/>
</dbReference>
<proteinExistence type="predicted"/>
<evidence type="ECO:0000259" key="5">
    <source>
        <dbReference type="PROSITE" id="PS52002"/>
    </source>
</evidence>
<gene>
    <name evidence="7" type="primary">LOC104724885</name>
</gene>
<dbReference type="InterPro" id="IPR010920">
    <property type="entry name" value="LSM_dom_sf"/>
</dbReference>
<feature type="domain" description="Sm" evidence="5">
    <location>
        <begin position="25"/>
        <end position="108"/>
    </location>
</feature>
<evidence type="ECO:0000313" key="7">
    <source>
        <dbReference type="RefSeq" id="XP_010441749.1"/>
    </source>
</evidence>